<dbReference type="SFLD" id="SFLDG01129">
    <property type="entry name" value="C1.5:_HAD__Beta-PGM__Phosphata"/>
    <property type="match status" value="1"/>
</dbReference>
<dbReference type="SUPFAM" id="SSF56784">
    <property type="entry name" value="HAD-like"/>
    <property type="match status" value="1"/>
</dbReference>
<reference evidence="6" key="1">
    <citation type="submission" date="2016-10" db="EMBL/GenBank/DDBJ databases">
        <authorList>
            <person name="Varghese N."/>
            <person name="Submissions S."/>
        </authorList>
    </citation>
    <scope>NUCLEOTIDE SEQUENCE [LARGE SCALE GENOMIC DNA]</scope>
    <source>
        <strain evidence="6">LP51</strain>
    </source>
</reference>
<dbReference type="InterPro" id="IPR051400">
    <property type="entry name" value="HAD-like_hydrolase"/>
</dbReference>
<accession>A0A1I2M3S1</accession>
<dbReference type="RefSeq" id="WP_092098049.1">
    <property type="nucleotide sequence ID" value="NZ_FOOT01000001.1"/>
</dbReference>
<dbReference type="GO" id="GO:0044281">
    <property type="term" value="P:small molecule metabolic process"/>
    <property type="evidence" value="ECO:0007669"/>
    <property type="project" value="UniProtKB-ARBA"/>
</dbReference>
<evidence type="ECO:0000313" key="5">
    <source>
        <dbReference type="EMBL" id="SFF86095.1"/>
    </source>
</evidence>
<dbReference type="OrthoDB" id="7059729at2"/>
<comment type="cofactor">
    <cofactor evidence="1">
        <name>Mg(2+)</name>
        <dbReference type="ChEBI" id="CHEBI:18420"/>
    </cofactor>
</comment>
<dbReference type="InterPro" id="IPR041492">
    <property type="entry name" value="HAD_2"/>
</dbReference>
<evidence type="ECO:0000256" key="4">
    <source>
        <dbReference type="ARBA" id="ARBA00022842"/>
    </source>
</evidence>
<organism evidence="5 6">
    <name type="scientific">Pontibacter chinhatensis</name>
    <dbReference type="NCBI Taxonomy" id="1436961"/>
    <lineage>
        <taxon>Bacteria</taxon>
        <taxon>Pseudomonadati</taxon>
        <taxon>Bacteroidota</taxon>
        <taxon>Cytophagia</taxon>
        <taxon>Cytophagales</taxon>
        <taxon>Hymenobacteraceae</taxon>
        <taxon>Pontibacter</taxon>
    </lineage>
</organism>
<dbReference type="InterPro" id="IPR006439">
    <property type="entry name" value="HAD-SF_hydro_IA"/>
</dbReference>
<gene>
    <name evidence="5" type="ORF">SAMN05421739_101151</name>
</gene>
<keyword evidence="2" id="KW-0479">Metal-binding</keyword>
<dbReference type="STRING" id="1436961.SAMN05421739_101151"/>
<dbReference type="GO" id="GO:0016791">
    <property type="term" value="F:phosphatase activity"/>
    <property type="evidence" value="ECO:0007669"/>
    <property type="project" value="TreeGrafter"/>
</dbReference>
<dbReference type="NCBIfam" id="TIGR01549">
    <property type="entry name" value="HAD-SF-IA-v1"/>
    <property type="match status" value="1"/>
</dbReference>
<evidence type="ECO:0000313" key="6">
    <source>
        <dbReference type="Proteomes" id="UP000198724"/>
    </source>
</evidence>
<sequence>MSVKALILDLDNTIYPVPSIGEELFKPVFDVLQNSSDYEGELEDIKQDMMRIPFQKVAAKYKFSKSLEEKVDSVLRNLTYEKEFPPFEDYAHLRKMPHQKFLVTTGYTKMQQSKVDQLSLEKDFEEIHIVDPSKTKQTKKDVFKSILERYTLSASEVWVVGDDPQSEIKAGKELGLTTVLYSKNGNHTTHATHAISHFKELGELLANK</sequence>
<keyword evidence="4" id="KW-0460">Magnesium</keyword>
<dbReference type="PANTHER" id="PTHR46470">
    <property type="entry name" value="N-ACYLNEURAMINATE-9-PHOSPHATASE"/>
    <property type="match status" value="1"/>
</dbReference>
<evidence type="ECO:0000256" key="3">
    <source>
        <dbReference type="ARBA" id="ARBA00022801"/>
    </source>
</evidence>
<keyword evidence="3 5" id="KW-0378">Hydrolase</keyword>
<dbReference type="Gene3D" id="3.40.50.1000">
    <property type="entry name" value="HAD superfamily/HAD-like"/>
    <property type="match status" value="1"/>
</dbReference>
<evidence type="ECO:0000256" key="1">
    <source>
        <dbReference type="ARBA" id="ARBA00001946"/>
    </source>
</evidence>
<keyword evidence="6" id="KW-1185">Reference proteome</keyword>
<name>A0A1I2M3S1_9BACT</name>
<dbReference type="EMBL" id="FOOT01000001">
    <property type="protein sequence ID" value="SFF86095.1"/>
    <property type="molecule type" value="Genomic_DNA"/>
</dbReference>
<dbReference type="Proteomes" id="UP000198724">
    <property type="component" value="Unassembled WGS sequence"/>
</dbReference>
<proteinExistence type="predicted"/>
<dbReference type="InterPro" id="IPR036412">
    <property type="entry name" value="HAD-like_sf"/>
</dbReference>
<dbReference type="AlphaFoldDB" id="A0A1I2M3S1"/>
<dbReference type="Pfam" id="PF13419">
    <property type="entry name" value="HAD_2"/>
    <property type="match status" value="1"/>
</dbReference>
<dbReference type="InterPro" id="IPR023214">
    <property type="entry name" value="HAD_sf"/>
</dbReference>
<protein>
    <submittedName>
        <fullName evidence="5">Putative hydrolase of the HAD superfamily</fullName>
    </submittedName>
</protein>
<dbReference type="SFLD" id="SFLDS00003">
    <property type="entry name" value="Haloacid_Dehalogenase"/>
    <property type="match status" value="1"/>
</dbReference>
<evidence type="ECO:0000256" key="2">
    <source>
        <dbReference type="ARBA" id="ARBA00022723"/>
    </source>
</evidence>
<dbReference type="Gene3D" id="1.10.150.520">
    <property type="match status" value="1"/>
</dbReference>
<dbReference type="GO" id="GO:0046872">
    <property type="term" value="F:metal ion binding"/>
    <property type="evidence" value="ECO:0007669"/>
    <property type="project" value="UniProtKB-KW"/>
</dbReference>
<dbReference type="PANTHER" id="PTHR46470:SF2">
    <property type="entry name" value="GLYCERALDEHYDE 3-PHOSPHATE PHOSPHATASE"/>
    <property type="match status" value="1"/>
</dbReference>